<dbReference type="Gene3D" id="3.40.50.720">
    <property type="entry name" value="NAD(P)-binding Rossmann-like Domain"/>
    <property type="match status" value="1"/>
</dbReference>
<evidence type="ECO:0000313" key="2">
    <source>
        <dbReference type="Proteomes" id="UP000791440"/>
    </source>
</evidence>
<evidence type="ECO:0000313" key="1">
    <source>
        <dbReference type="EMBL" id="KAG6460951.1"/>
    </source>
</evidence>
<dbReference type="PRINTS" id="PR00081">
    <property type="entry name" value="GDHRDH"/>
</dbReference>
<name>A0A921ZNF3_MANSE</name>
<reference evidence="1" key="2">
    <citation type="submission" date="2020-12" db="EMBL/GenBank/DDBJ databases">
        <authorList>
            <person name="Kanost M."/>
        </authorList>
    </citation>
    <scope>NUCLEOTIDE SEQUENCE</scope>
</reference>
<accession>A0A921ZNF3</accession>
<dbReference type="InterPro" id="IPR036291">
    <property type="entry name" value="NAD(P)-bd_dom_sf"/>
</dbReference>
<dbReference type="Pfam" id="PF13561">
    <property type="entry name" value="adh_short_C2"/>
    <property type="match status" value="1"/>
</dbReference>
<gene>
    <name evidence="1" type="ORF">O3G_MSEX012328</name>
</gene>
<dbReference type="InterPro" id="IPR002347">
    <property type="entry name" value="SDR_fam"/>
</dbReference>
<dbReference type="PRINTS" id="PR00080">
    <property type="entry name" value="SDRFAMILY"/>
</dbReference>
<dbReference type="EMBL" id="JH668709">
    <property type="protein sequence ID" value="KAG6460951.1"/>
    <property type="molecule type" value="Genomic_DNA"/>
</dbReference>
<dbReference type="AlphaFoldDB" id="A0A921ZNF3"/>
<keyword evidence="2" id="KW-1185">Reference proteome</keyword>
<proteinExistence type="predicted"/>
<sequence>MSFANKVVIVTGASDGIGAATVIQFAKEGADVTLVGRTEEKLAKVSAECAKYGKNPLVIKADVSKDEEAKTIVARTIQTFGKLDILVNNAGIFFFDDIMKPNFMETFDSTMNTNMRAIALITHLAVPHLVETKGNVVNVSSVAASIVKYPNIVSYRTSKAALNHFTRCLALELAPHGVRVNSVSPGPVYTDIFNKAGLAEMVQDLEASTALKRVGEPDEIADLILFLASEKARSVTGSDYVSDNGTIIL</sequence>
<protein>
    <submittedName>
        <fullName evidence="1">Uncharacterized protein</fullName>
    </submittedName>
</protein>
<comment type="caution">
    <text evidence="1">The sequence shown here is derived from an EMBL/GenBank/DDBJ whole genome shotgun (WGS) entry which is preliminary data.</text>
</comment>
<dbReference type="PANTHER" id="PTHR43975:SF2">
    <property type="entry name" value="EG:BACR7A4.14 PROTEIN-RELATED"/>
    <property type="match status" value="1"/>
</dbReference>
<dbReference type="FunFam" id="3.40.50.720:FF:000084">
    <property type="entry name" value="Short-chain dehydrogenase reductase"/>
    <property type="match status" value="1"/>
</dbReference>
<dbReference type="Proteomes" id="UP000791440">
    <property type="component" value="Unassembled WGS sequence"/>
</dbReference>
<dbReference type="SUPFAM" id="SSF51735">
    <property type="entry name" value="NAD(P)-binding Rossmann-fold domains"/>
    <property type="match status" value="1"/>
</dbReference>
<reference evidence="1" key="1">
    <citation type="journal article" date="2016" name="Insect Biochem. Mol. Biol.">
        <title>Multifaceted biological insights from a draft genome sequence of the tobacco hornworm moth, Manduca sexta.</title>
        <authorList>
            <person name="Kanost M.R."/>
            <person name="Arrese E.L."/>
            <person name="Cao X."/>
            <person name="Chen Y.R."/>
            <person name="Chellapilla S."/>
            <person name="Goldsmith M.R."/>
            <person name="Grosse-Wilde E."/>
            <person name="Heckel D.G."/>
            <person name="Herndon N."/>
            <person name="Jiang H."/>
            <person name="Papanicolaou A."/>
            <person name="Qu J."/>
            <person name="Soulages J.L."/>
            <person name="Vogel H."/>
            <person name="Walters J."/>
            <person name="Waterhouse R.M."/>
            <person name="Ahn S.J."/>
            <person name="Almeida F.C."/>
            <person name="An C."/>
            <person name="Aqrawi P."/>
            <person name="Bretschneider A."/>
            <person name="Bryant W.B."/>
            <person name="Bucks S."/>
            <person name="Chao H."/>
            <person name="Chevignon G."/>
            <person name="Christen J.M."/>
            <person name="Clarke D.F."/>
            <person name="Dittmer N.T."/>
            <person name="Ferguson L.C.F."/>
            <person name="Garavelou S."/>
            <person name="Gordon K.H.J."/>
            <person name="Gunaratna R.T."/>
            <person name="Han Y."/>
            <person name="Hauser F."/>
            <person name="He Y."/>
            <person name="Heidel-Fischer H."/>
            <person name="Hirsh A."/>
            <person name="Hu Y."/>
            <person name="Jiang H."/>
            <person name="Kalra D."/>
            <person name="Klinner C."/>
            <person name="Konig C."/>
            <person name="Kovar C."/>
            <person name="Kroll A.R."/>
            <person name="Kuwar S.S."/>
            <person name="Lee S.L."/>
            <person name="Lehman R."/>
            <person name="Li K."/>
            <person name="Li Z."/>
            <person name="Liang H."/>
            <person name="Lovelace S."/>
            <person name="Lu Z."/>
            <person name="Mansfield J.H."/>
            <person name="McCulloch K.J."/>
            <person name="Mathew T."/>
            <person name="Morton B."/>
            <person name="Muzny D.M."/>
            <person name="Neunemann D."/>
            <person name="Ongeri F."/>
            <person name="Pauchet Y."/>
            <person name="Pu L.L."/>
            <person name="Pyrousis I."/>
            <person name="Rao X.J."/>
            <person name="Redding A."/>
            <person name="Roesel C."/>
            <person name="Sanchez-Gracia A."/>
            <person name="Schaack S."/>
            <person name="Shukla A."/>
            <person name="Tetreau G."/>
            <person name="Wang Y."/>
            <person name="Xiong G.H."/>
            <person name="Traut W."/>
            <person name="Walsh T.K."/>
            <person name="Worley K.C."/>
            <person name="Wu D."/>
            <person name="Wu W."/>
            <person name="Wu Y.Q."/>
            <person name="Zhang X."/>
            <person name="Zou Z."/>
            <person name="Zucker H."/>
            <person name="Briscoe A.D."/>
            <person name="Burmester T."/>
            <person name="Clem R.J."/>
            <person name="Feyereisen R."/>
            <person name="Grimmelikhuijzen C.J.P."/>
            <person name="Hamodrakas S.J."/>
            <person name="Hansson B.S."/>
            <person name="Huguet E."/>
            <person name="Jermiin L.S."/>
            <person name="Lan Q."/>
            <person name="Lehman H.K."/>
            <person name="Lorenzen M."/>
            <person name="Merzendorfer H."/>
            <person name="Michalopoulos I."/>
            <person name="Morton D.B."/>
            <person name="Muthukrishnan S."/>
            <person name="Oakeshott J.G."/>
            <person name="Palmer W."/>
            <person name="Park Y."/>
            <person name="Passarelli A.L."/>
            <person name="Rozas J."/>
            <person name="Schwartz L.M."/>
            <person name="Smith W."/>
            <person name="Southgate A."/>
            <person name="Vilcinskas A."/>
            <person name="Vogt R."/>
            <person name="Wang P."/>
            <person name="Werren J."/>
            <person name="Yu X.Q."/>
            <person name="Zhou J.J."/>
            <person name="Brown S.J."/>
            <person name="Scherer S.E."/>
            <person name="Richards S."/>
            <person name="Blissard G.W."/>
        </authorList>
    </citation>
    <scope>NUCLEOTIDE SEQUENCE</scope>
</reference>
<dbReference type="NCBIfam" id="NF005559">
    <property type="entry name" value="PRK07231.1"/>
    <property type="match status" value="1"/>
</dbReference>
<dbReference type="PANTHER" id="PTHR43975">
    <property type="entry name" value="ZGC:101858"/>
    <property type="match status" value="1"/>
</dbReference>
<organism evidence="1 2">
    <name type="scientific">Manduca sexta</name>
    <name type="common">Tobacco hawkmoth</name>
    <name type="synonym">Tobacco hornworm</name>
    <dbReference type="NCBI Taxonomy" id="7130"/>
    <lineage>
        <taxon>Eukaryota</taxon>
        <taxon>Metazoa</taxon>
        <taxon>Ecdysozoa</taxon>
        <taxon>Arthropoda</taxon>
        <taxon>Hexapoda</taxon>
        <taxon>Insecta</taxon>
        <taxon>Pterygota</taxon>
        <taxon>Neoptera</taxon>
        <taxon>Endopterygota</taxon>
        <taxon>Lepidoptera</taxon>
        <taxon>Glossata</taxon>
        <taxon>Ditrysia</taxon>
        <taxon>Bombycoidea</taxon>
        <taxon>Sphingidae</taxon>
        <taxon>Sphinginae</taxon>
        <taxon>Sphingini</taxon>
        <taxon>Manduca</taxon>
    </lineage>
</organism>